<dbReference type="PROSITE" id="PS50928">
    <property type="entry name" value="ABC_TM1"/>
    <property type="match status" value="1"/>
</dbReference>
<gene>
    <name evidence="10" type="ORF">BJEO58_01909</name>
</gene>
<dbReference type="Proteomes" id="UP000234462">
    <property type="component" value="Unassembled WGS sequence"/>
</dbReference>
<dbReference type="PANTHER" id="PTHR43163">
    <property type="entry name" value="DIPEPTIDE TRANSPORT SYSTEM PERMEASE PROTEIN DPPB-RELATED"/>
    <property type="match status" value="1"/>
</dbReference>
<dbReference type="GO" id="GO:0005886">
    <property type="term" value="C:plasma membrane"/>
    <property type="evidence" value="ECO:0007669"/>
    <property type="project" value="UniProtKB-SubCell"/>
</dbReference>
<evidence type="ECO:0000259" key="9">
    <source>
        <dbReference type="PROSITE" id="PS50928"/>
    </source>
</evidence>
<name>A0A2H1L6C7_9MICO</name>
<keyword evidence="6 7" id="KW-0472">Membrane</keyword>
<evidence type="ECO:0000313" key="10">
    <source>
        <dbReference type="EMBL" id="SMY12315.1"/>
    </source>
</evidence>
<comment type="similarity">
    <text evidence="7">Belongs to the binding-protein-dependent transport system permease family.</text>
</comment>
<organism evidence="10 11">
    <name type="scientific">Brevibacterium jeotgali</name>
    <dbReference type="NCBI Taxonomy" id="1262550"/>
    <lineage>
        <taxon>Bacteria</taxon>
        <taxon>Bacillati</taxon>
        <taxon>Actinomycetota</taxon>
        <taxon>Actinomycetes</taxon>
        <taxon>Micrococcales</taxon>
        <taxon>Brevibacteriaceae</taxon>
        <taxon>Brevibacterium</taxon>
    </lineage>
</organism>
<dbReference type="Pfam" id="PF19300">
    <property type="entry name" value="BPD_transp_1_N"/>
    <property type="match status" value="1"/>
</dbReference>
<dbReference type="RefSeq" id="WP_101589251.1">
    <property type="nucleotide sequence ID" value="NZ_FXZM01000008.1"/>
</dbReference>
<feature type="domain" description="ABC transmembrane type-1" evidence="9">
    <location>
        <begin position="141"/>
        <end position="340"/>
    </location>
</feature>
<evidence type="ECO:0000313" key="11">
    <source>
        <dbReference type="Proteomes" id="UP000234462"/>
    </source>
</evidence>
<proteinExistence type="inferred from homology"/>
<keyword evidence="2 7" id="KW-0813">Transport</keyword>
<dbReference type="GO" id="GO:0071916">
    <property type="term" value="F:dipeptide transmembrane transporter activity"/>
    <property type="evidence" value="ECO:0007669"/>
    <property type="project" value="TreeGrafter"/>
</dbReference>
<feature type="transmembrane region" description="Helical" evidence="7">
    <location>
        <begin position="317"/>
        <end position="343"/>
    </location>
</feature>
<dbReference type="Pfam" id="PF00528">
    <property type="entry name" value="BPD_transp_1"/>
    <property type="match status" value="1"/>
</dbReference>
<dbReference type="OrthoDB" id="9778910at2"/>
<protein>
    <submittedName>
        <fullName evidence="10">Peptide/nickel transport system permease protein</fullName>
    </submittedName>
</protein>
<keyword evidence="11" id="KW-1185">Reference proteome</keyword>
<evidence type="ECO:0000256" key="7">
    <source>
        <dbReference type="RuleBase" id="RU363032"/>
    </source>
</evidence>
<evidence type="ECO:0000256" key="8">
    <source>
        <dbReference type="SAM" id="MobiDB-lite"/>
    </source>
</evidence>
<dbReference type="CDD" id="cd06261">
    <property type="entry name" value="TM_PBP2"/>
    <property type="match status" value="1"/>
</dbReference>
<keyword evidence="4 7" id="KW-0812">Transmembrane</keyword>
<evidence type="ECO:0000256" key="3">
    <source>
        <dbReference type="ARBA" id="ARBA00022475"/>
    </source>
</evidence>
<keyword evidence="5 7" id="KW-1133">Transmembrane helix</keyword>
<keyword evidence="3" id="KW-1003">Cell membrane</keyword>
<feature type="transmembrane region" description="Helical" evidence="7">
    <location>
        <begin position="180"/>
        <end position="202"/>
    </location>
</feature>
<evidence type="ECO:0000256" key="5">
    <source>
        <dbReference type="ARBA" id="ARBA00022989"/>
    </source>
</evidence>
<feature type="transmembrane region" description="Helical" evidence="7">
    <location>
        <begin position="214"/>
        <end position="232"/>
    </location>
</feature>
<evidence type="ECO:0000256" key="2">
    <source>
        <dbReference type="ARBA" id="ARBA00022448"/>
    </source>
</evidence>
<dbReference type="SUPFAM" id="SSF161098">
    <property type="entry name" value="MetI-like"/>
    <property type="match status" value="1"/>
</dbReference>
<evidence type="ECO:0000256" key="4">
    <source>
        <dbReference type="ARBA" id="ARBA00022692"/>
    </source>
</evidence>
<dbReference type="PANTHER" id="PTHR43163:SF6">
    <property type="entry name" value="DIPEPTIDE TRANSPORT SYSTEM PERMEASE PROTEIN DPPB-RELATED"/>
    <property type="match status" value="1"/>
</dbReference>
<feature type="transmembrane region" description="Helical" evidence="7">
    <location>
        <begin position="278"/>
        <end position="297"/>
    </location>
</feature>
<dbReference type="EMBL" id="FXZM01000008">
    <property type="protein sequence ID" value="SMY12315.1"/>
    <property type="molecule type" value="Genomic_DNA"/>
</dbReference>
<comment type="subcellular location">
    <subcellularLocation>
        <location evidence="1 7">Cell membrane</location>
        <topology evidence="1 7">Multi-pass membrane protein</topology>
    </subcellularLocation>
</comment>
<feature type="compositionally biased region" description="Polar residues" evidence="8">
    <location>
        <begin position="1"/>
        <end position="12"/>
    </location>
</feature>
<feature type="transmembrane region" description="Helical" evidence="7">
    <location>
        <begin position="45"/>
        <end position="66"/>
    </location>
</feature>
<evidence type="ECO:0000256" key="1">
    <source>
        <dbReference type="ARBA" id="ARBA00004651"/>
    </source>
</evidence>
<accession>A0A2H1L6C7</accession>
<dbReference type="AlphaFoldDB" id="A0A2H1L6C7"/>
<sequence length="349" mass="36866">MTHTSRTDTAYTHPTAPEAAVTHQPSDASRPGTDRTRGATVARTATVRIIGALVVLWGAATAAFLAQVAQPGDRATTILNLRSGQFQERTAEETAPVAAEYGFDQPVLAQYVDYLGGLLRGDLGTSYQQHRPVWDVIAEQLAPTTVLSVSAIAVAWILMIVWTTLTAGRAPWLRGVGSSLEIAAASLPHYWLGVLLLLSLAMQLDLFPVVGRGAVGLVLPVLTLAIPLAGFLGQAARTDFERALAQPFVLSARIRGLSDTGVRLRHALKHSLRSPLQLTGWALGATVSGAVVVESVFSRSGIGRVLVAAIESQDLPVVTGIVVLIAAVYVVAGLLVDALTLTLDPRRNA</sequence>
<dbReference type="InterPro" id="IPR000515">
    <property type="entry name" value="MetI-like"/>
</dbReference>
<dbReference type="InterPro" id="IPR035906">
    <property type="entry name" value="MetI-like_sf"/>
</dbReference>
<reference evidence="11" key="1">
    <citation type="submission" date="2017-03" db="EMBL/GenBank/DDBJ databases">
        <authorList>
            <person name="Monnet C."/>
        </authorList>
    </citation>
    <scope>NUCLEOTIDE SEQUENCE [LARGE SCALE GENOMIC DNA]</scope>
    <source>
        <strain evidence="11">SJ5-8</strain>
    </source>
</reference>
<evidence type="ECO:0000256" key="6">
    <source>
        <dbReference type="ARBA" id="ARBA00023136"/>
    </source>
</evidence>
<dbReference type="InterPro" id="IPR045621">
    <property type="entry name" value="BPD_transp_1_N"/>
</dbReference>
<feature type="region of interest" description="Disordered" evidence="8">
    <location>
        <begin position="1"/>
        <end position="39"/>
    </location>
</feature>
<feature type="transmembrane region" description="Helical" evidence="7">
    <location>
        <begin position="146"/>
        <end position="168"/>
    </location>
</feature>